<keyword evidence="3" id="KW-1185">Reference proteome</keyword>
<sequence length="83" mass="9134">MTDNAVEGRIYGAEPATSESERKPLGSSRPSSKVKRKAKLIHQRCLGSARGCHSVFMKSFGSYSPLSFFKRSLNSGHKSEKTD</sequence>
<accession>A0AAV7IJZ1</accession>
<dbReference type="AlphaFoldDB" id="A0AAV7IJZ1"/>
<comment type="caution">
    <text evidence="2">The sequence shown here is derived from an EMBL/GenBank/DDBJ whole genome shotgun (WGS) entry which is preliminary data.</text>
</comment>
<gene>
    <name evidence="2" type="ORF">KQX54_019249</name>
</gene>
<name>A0AAV7IJZ1_COTGL</name>
<feature type="region of interest" description="Disordered" evidence="1">
    <location>
        <begin position="1"/>
        <end position="37"/>
    </location>
</feature>
<proteinExistence type="predicted"/>
<dbReference type="EMBL" id="JAHXZJ010000374">
    <property type="protein sequence ID" value="KAH0561755.1"/>
    <property type="molecule type" value="Genomic_DNA"/>
</dbReference>
<evidence type="ECO:0000313" key="3">
    <source>
        <dbReference type="Proteomes" id="UP000826195"/>
    </source>
</evidence>
<reference evidence="2 3" key="1">
    <citation type="journal article" date="2021" name="J. Hered.">
        <title>A chromosome-level genome assembly of the parasitoid wasp, Cotesia glomerata (Hymenoptera: Braconidae).</title>
        <authorList>
            <person name="Pinto B.J."/>
            <person name="Weis J.J."/>
            <person name="Gamble T."/>
            <person name="Ode P.J."/>
            <person name="Paul R."/>
            <person name="Zaspel J.M."/>
        </authorList>
    </citation>
    <scope>NUCLEOTIDE SEQUENCE [LARGE SCALE GENOMIC DNA]</scope>
    <source>
        <strain evidence="2">CgM1</strain>
    </source>
</reference>
<dbReference type="Proteomes" id="UP000826195">
    <property type="component" value="Unassembled WGS sequence"/>
</dbReference>
<organism evidence="2 3">
    <name type="scientific">Cotesia glomerata</name>
    <name type="common">Lepidopteran parasitic wasp</name>
    <name type="synonym">Apanteles glomeratus</name>
    <dbReference type="NCBI Taxonomy" id="32391"/>
    <lineage>
        <taxon>Eukaryota</taxon>
        <taxon>Metazoa</taxon>
        <taxon>Ecdysozoa</taxon>
        <taxon>Arthropoda</taxon>
        <taxon>Hexapoda</taxon>
        <taxon>Insecta</taxon>
        <taxon>Pterygota</taxon>
        <taxon>Neoptera</taxon>
        <taxon>Endopterygota</taxon>
        <taxon>Hymenoptera</taxon>
        <taxon>Apocrita</taxon>
        <taxon>Ichneumonoidea</taxon>
        <taxon>Braconidae</taxon>
        <taxon>Microgastrinae</taxon>
        <taxon>Cotesia</taxon>
    </lineage>
</organism>
<protein>
    <submittedName>
        <fullName evidence="2">Uncharacterized protein</fullName>
    </submittedName>
</protein>
<evidence type="ECO:0000256" key="1">
    <source>
        <dbReference type="SAM" id="MobiDB-lite"/>
    </source>
</evidence>
<evidence type="ECO:0000313" key="2">
    <source>
        <dbReference type="EMBL" id="KAH0561755.1"/>
    </source>
</evidence>